<dbReference type="AlphaFoldDB" id="A0AAW8F723"/>
<gene>
    <name evidence="1" type="ORF">QFZ22_000462</name>
</gene>
<protein>
    <submittedName>
        <fullName evidence="1">Uncharacterized protein</fullName>
    </submittedName>
</protein>
<evidence type="ECO:0000313" key="2">
    <source>
        <dbReference type="Proteomes" id="UP001234216"/>
    </source>
</evidence>
<comment type="caution">
    <text evidence="1">The sequence shown here is derived from an EMBL/GenBank/DDBJ whole genome shotgun (WGS) entry which is preliminary data.</text>
</comment>
<name>A0AAW8F723_9ACTN</name>
<accession>A0AAW8F723</accession>
<proteinExistence type="predicted"/>
<sequence length="182" mass="20143">MKGELQRAAAEEVEGEAVVMLKERQLAVSQWLLTAADDREVARSQWAHQSIALLCCGGVLSAMRIPARLVWAAARTDDLNEVDDFLHRFFSGGAVFMDLHAQLYYALVGGATRWPWRGRDFPEVARLGRDTFLGVPATHLTEPRGRSYWCVPMESPGALTYMDEVGDLCHRGRAALAEVGAL</sequence>
<organism evidence="1 2">
    <name type="scientific">Streptomyces canus</name>
    <dbReference type="NCBI Taxonomy" id="58343"/>
    <lineage>
        <taxon>Bacteria</taxon>
        <taxon>Bacillati</taxon>
        <taxon>Actinomycetota</taxon>
        <taxon>Actinomycetes</taxon>
        <taxon>Kitasatosporales</taxon>
        <taxon>Streptomycetaceae</taxon>
        <taxon>Streptomyces</taxon>
        <taxon>Streptomyces aurantiacus group</taxon>
    </lineage>
</organism>
<evidence type="ECO:0000313" key="1">
    <source>
        <dbReference type="EMBL" id="MDQ0904477.1"/>
    </source>
</evidence>
<dbReference type="EMBL" id="JAUSZV010000003">
    <property type="protein sequence ID" value="MDQ0904477.1"/>
    <property type="molecule type" value="Genomic_DNA"/>
</dbReference>
<reference evidence="1" key="1">
    <citation type="submission" date="2023-07" db="EMBL/GenBank/DDBJ databases">
        <title>Comparative genomics of wheat-associated soil bacteria to identify genetic determinants of phenazine resistance.</title>
        <authorList>
            <person name="Mouncey N."/>
        </authorList>
    </citation>
    <scope>NUCLEOTIDE SEQUENCE</scope>
    <source>
        <strain evidence="1">V4I22</strain>
    </source>
</reference>
<dbReference type="Proteomes" id="UP001234216">
    <property type="component" value="Unassembled WGS sequence"/>
</dbReference>